<evidence type="ECO:0000313" key="2">
    <source>
        <dbReference type="Proteomes" id="UP001057402"/>
    </source>
</evidence>
<name>A0ACB9NSC1_9MYRT</name>
<protein>
    <submittedName>
        <fullName evidence="1">Uncharacterized protein</fullName>
    </submittedName>
</protein>
<comment type="caution">
    <text evidence="1">The sequence shown here is derived from an EMBL/GenBank/DDBJ whole genome shotgun (WGS) entry which is preliminary data.</text>
</comment>
<dbReference type="Proteomes" id="UP001057402">
    <property type="component" value="Chromosome 7"/>
</dbReference>
<dbReference type="EMBL" id="CM042886">
    <property type="protein sequence ID" value="KAI4339524.1"/>
    <property type="molecule type" value="Genomic_DNA"/>
</dbReference>
<keyword evidence="2" id="KW-1185">Reference proteome</keyword>
<accession>A0ACB9NSC1</accession>
<reference evidence="2" key="1">
    <citation type="journal article" date="2023" name="Front. Plant Sci.">
        <title>Chromosomal-level genome assembly of Melastoma candidum provides insights into trichome evolution.</title>
        <authorList>
            <person name="Zhong Y."/>
            <person name="Wu W."/>
            <person name="Sun C."/>
            <person name="Zou P."/>
            <person name="Liu Y."/>
            <person name="Dai S."/>
            <person name="Zhou R."/>
        </authorList>
    </citation>
    <scope>NUCLEOTIDE SEQUENCE [LARGE SCALE GENOMIC DNA]</scope>
</reference>
<gene>
    <name evidence="1" type="ORF">MLD38_024463</name>
</gene>
<organism evidence="1 2">
    <name type="scientific">Melastoma candidum</name>
    <dbReference type="NCBI Taxonomy" id="119954"/>
    <lineage>
        <taxon>Eukaryota</taxon>
        <taxon>Viridiplantae</taxon>
        <taxon>Streptophyta</taxon>
        <taxon>Embryophyta</taxon>
        <taxon>Tracheophyta</taxon>
        <taxon>Spermatophyta</taxon>
        <taxon>Magnoliopsida</taxon>
        <taxon>eudicotyledons</taxon>
        <taxon>Gunneridae</taxon>
        <taxon>Pentapetalae</taxon>
        <taxon>rosids</taxon>
        <taxon>malvids</taxon>
        <taxon>Myrtales</taxon>
        <taxon>Melastomataceae</taxon>
        <taxon>Melastomatoideae</taxon>
        <taxon>Melastomateae</taxon>
        <taxon>Melastoma</taxon>
    </lineage>
</organism>
<evidence type="ECO:0000313" key="1">
    <source>
        <dbReference type="EMBL" id="KAI4339524.1"/>
    </source>
</evidence>
<proteinExistence type="predicted"/>
<sequence length="362" mass="40782">MGSGDEIIYGEEGMDERWVIDPRHLFVGPKIGEGAHAKVYEGKYKNQTVAVKVMHAGETPEEIAKRQARFSREIALLSRVQNKNLVKFIGACREPVMVIVTELLLGGTLRRYLFDTRPACLDIKVAVGFALDIARAMECLHAHGIIHRDLKPENLILTADHKTVKLVDFGLAREESVTEMMTAETGTYRWMAPELYSTVTLKQGEKKHYNNKVDAYSFAIVLWELIHNKLPFEGMSNLQAAYAAAFKNMRPSVDELPRDLAMIVSSCWRENPNDRPDFTEIIQMLLHYLSAIHPPDRPLPPPRSFSSDNVVFPPESPGTSALMSSTEGSPPKGRPGTRQRGFYFCFNRCYGSPEENRRDGQA</sequence>